<gene>
    <name evidence="8" type="ORF">HIM_11634</name>
</gene>
<accession>A0A0F7ZWH4</accession>
<name>A0A0F7ZWH4_9HYPO</name>
<dbReference type="InterPro" id="IPR037033">
    <property type="entry name" value="DNA-dir_RNAP_su2_hyb_sf"/>
</dbReference>
<evidence type="ECO:0000259" key="7">
    <source>
        <dbReference type="Pfam" id="PF00562"/>
    </source>
</evidence>
<organism evidence="8 9">
    <name type="scientific">Hirsutella minnesotensis 3608</name>
    <dbReference type="NCBI Taxonomy" id="1043627"/>
    <lineage>
        <taxon>Eukaryota</taxon>
        <taxon>Fungi</taxon>
        <taxon>Dikarya</taxon>
        <taxon>Ascomycota</taxon>
        <taxon>Pezizomycotina</taxon>
        <taxon>Sordariomycetes</taxon>
        <taxon>Hypocreomycetidae</taxon>
        <taxon>Hypocreales</taxon>
        <taxon>Ophiocordycipitaceae</taxon>
        <taxon>Hirsutella</taxon>
    </lineage>
</organism>
<dbReference type="InterPro" id="IPR007120">
    <property type="entry name" value="DNA-dir_RNAP_su2_dom"/>
</dbReference>
<evidence type="ECO:0000256" key="5">
    <source>
        <dbReference type="ARBA" id="ARBA00022695"/>
    </source>
</evidence>
<dbReference type="Pfam" id="PF00562">
    <property type="entry name" value="RNA_pol_Rpb2_6"/>
    <property type="match status" value="1"/>
</dbReference>
<keyword evidence="3" id="KW-0240">DNA-directed RNA polymerase</keyword>
<dbReference type="Gene3D" id="2.40.270.10">
    <property type="entry name" value="DNA-directed RNA polymerase, subunit 2, domain 6"/>
    <property type="match status" value="2"/>
</dbReference>
<feature type="domain" description="DNA-directed RNA polymerase subunit 2 hybrid-binding" evidence="7">
    <location>
        <begin position="357"/>
        <end position="448"/>
    </location>
</feature>
<evidence type="ECO:0000313" key="9">
    <source>
        <dbReference type="Proteomes" id="UP000054481"/>
    </source>
</evidence>
<dbReference type="EC" id="2.7.7.6" evidence="2"/>
<keyword evidence="4" id="KW-0808">Transferase</keyword>
<protein>
    <recommendedName>
        <fullName evidence="2">DNA-directed RNA polymerase</fullName>
        <ecNumber evidence="2">2.7.7.6</ecNumber>
    </recommendedName>
</protein>
<dbReference type="PANTHER" id="PTHR20856">
    <property type="entry name" value="DNA-DIRECTED RNA POLYMERASE I SUBUNIT 2"/>
    <property type="match status" value="1"/>
</dbReference>
<dbReference type="GO" id="GO:0032549">
    <property type="term" value="F:ribonucleoside binding"/>
    <property type="evidence" value="ECO:0007669"/>
    <property type="project" value="InterPro"/>
</dbReference>
<dbReference type="PROSITE" id="PS01166">
    <property type="entry name" value="RNA_POL_BETA"/>
    <property type="match status" value="1"/>
</dbReference>
<dbReference type="InterPro" id="IPR014724">
    <property type="entry name" value="RNA_pol_RPB2_OB-fold"/>
</dbReference>
<dbReference type="GO" id="GO:0006351">
    <property type="term" value="P:DNA-templated transcription"/>
    <property type="evidence" value="ECO:0007669"/>
    <property type="project" value="InterPro"/>
</dbReference>
<reference evidence="8 9" key="1">
    <citation type="journal article" date="2014" name="Genome Biol. Evol.">
        <title>Comparative genomics and transcriptomics analyses reveal divergent lifestyle features of nematode endoparasitic fungus Hirsutella minnesotensis.</title>
        <authorList>
            <person name="Lai Y."/>
            <person name="Liu K."/>
            <person name="Zhang X."/>
            <person name="Zhang X."/>
            <person name="Li K."/>
            <person name="Wang N."/>
            <person name="Shu C."/>
            <person name="Wu Y."/>
            <person name="Wang C."/>
            <person name="Bushley K.E."/>
            <person name="Xiang M."/>
            <person name="Liu X."/>
        </authorList>
    </citation>
    <scope>NUCLEOTIDE SEQUENCE [LARGE SCALE GENOMIC DNA]</scope>
    <source>
        <strain evidence="8 9">3608</strain>
    </source>
</reference>
<dbReference type="AlphaFoldDB" id="A0A0F7ZWH4"/>
<dbReference type="GO" id="GO:0003677">
    <property type="term" value="F:DNA binding"/>
    <property type="evidence" value="ECO:0007669"/>
    <property type="project" value="InterPro"/>
</dbReference>
<evidence type="ECO:0000256" key="4">
    <source>
        <dbReference type="ARBA" id="ARBA00022679"/>
    </source>
</evidence>
<dbReference type="InterPro" id="IPR015712">
    <property type="entry name" value="DNA-dir_RNA_pol_su2"/>
</dbReference>
<evidence type="ECO:0000256" key="2">
    <source>
        <dbReference type="ARBA" id="ARBA00012418"/>
    </source>
</evidence>
<dbReference type="EMBL" id="KQ030782">
    <property type="protein sequence ID" value="KJZ68977.1"/>
    <property type="molecule type" value="Genomic_DNA"/>
</dbReference>
<evidence type="ECO:0000313" key="8">
    <source>
        <dbReference type="EMBL" id="KJZ68977.1"/>
    </source>
</evidence>
<keyword evidence="9" id="KW-1185">Reference proteome</keyword>
<keyword evidence="5" id="KW-0548">Nucleotidyltransferase</keyword>
<evidence type="ECO:0000256" key="3">
    <source>
        <dbReference type="ARBA" id="ARBA00022478"/>
    </source>
</evidence>
<dbReference type="Gene3D" id="2.40.50.150">
    <property type="match status" value="1"/>
</dbReference>
<keyword evidence="6" id="KW-0804">Transcription</keyword>
<dbReference type="SUPFAM" id="SSF64484">
    <property type="entry name" value="beta and beta-prime subunits of DNA dependent RNA-polymerase"/>
    <property type="match status" value="1"/>
</dbReference>
<sequence length="535" mass="59297">MPLSVHTHHAWLECSEYKDATKTLGVYSQPQETTSVPGVLGTIHNCQLVDLAQEEDDETADIPLRETDLDDYDGFLCRGHTAHSLEAGRMTMCSLRSLMLLRNFLASTSAVDGQTATLEVNTVMHTALLSVSSGVLLRRDAERTVIASSAIYGSRWPDGRYIPTYPDMASPEGFKFYFSYYFQTIPYIAFDRPPRPLIASVQHIQAVAVPYGAGTSSVEPTHVSRPLVTTPFMESIIDSSTAGIPDNMPGEDLVVCFANLNDTYEDSVVLSKASAARGLFNHMAYSANVVNSTETIPEVGQKVHIKTNRWWKTYATKHVDDNVLRQAEMEHPGGRLVMADVDGRGKVISKSITASGQVSVKMLRFSMPATGDKIATGHGQKGTMKLWEEQDMPYGVDENGEVVKFDMIMSLSSVVNRLTEGQYYEMVSGVRAAREGRRIVVAPHEYETHHTETVLYDGKTGELVVRPDDDRLAGMEDWDGDIPVLASWGICRVWQMTQLTWDKQHYTHGTAECTARPVYVATEPLLHMCNSLTPC</sequence>
<evidence type="ECO:0000256" key="6">
    <source>
        <dbReference type="ARBA" id="ARBA00023163"/>
    </source>
</evidence>
<dbReference type="Proteomes" id="UP000054481">
    <property type="component" value="Unassembled WGS sequence"/>
</dbReference>
<dbReference type="InterPro" id="IPR007121">
    <property type="entry name" value="RNA_pol_bsu_CS"/>
</dbReference>
<comment type="similarity">
    <text evidence="1">Belongs to the RNA polymerase beta chain family.</text>
</comment>
<dbReference type="OrthoDB" id="5425034at2759"/>
<dbReference type="GO" id="GO:0000428">
    <property type="term" value="C:DNA-directed RNA polymerase complex"/>
    <property type="evidence" value="ECO:0007669"/>
    <property type="project" value="UniProtKB-KW"/>
</dbReference>
<evidence type="ECO:0000256" key="1">
    <source>
        <dbReference type="ARBA" id="ARBA00006835"/>
    </source>
</evidence>
<proteinExistence type="inferred from homology"/>
<dbReference type="GO" id="GO:0003899">
    <property type="term" value="F:DNA-directed RNA polymerase activity"/>
    <property type="evidence" value="ECO:0007669"/>
    <property type="project" value="UniProtKB-EC"/>
</dbReference>